<name>A0A0F5JD86_9BACT</name>
<accession>A0A0F5JD86</accession>
<organism evidence="1 2">
    <name type="scientific">Parabacteroides gordonii MS-1 = DSM 23371</name>
    <dbReference type="NCBI Taxonomy" id="1203610"/>
    <lineage>
        <taxon>Bacteria</taxon>
        <taxon>Pseudomonadati</taxon>
        <taxon>Bacteroidota</taxon>
        <taxon>Bacteroidia</taxon>
        <taxon>Bacteroidales</taxon>
        <taxon>Tannerellaceae</taxon>
        <taxon>Parabacteroides</taxon>
    </lineage>
</organism>
<dbReference type="PATRIC" id="fig|1203610.3.peg.3263"/>
<dbReference type="RefSeq" id="WP_044191296.1">
    <property type="nucleotide sequence ID" value="NZ_AUAE01000008.1"/>
</dbReference>
<dbReference type="EMBL" id="AQHW01000015">
    <property type="protein sequence ID" value="KKB55724.1"/>
    <property type="molecule type" value="Genomic_DNA"/>
</dbReference>
<evidence type="ECO:0000313" key="1">
    <source>
        <dbReference type="EMBL" id="KKB55724.1"/>
    </source>
</evidence>
<dbReference type="STRING" id="1203610.HMPREF1536_03198"/>
<evidence type="ECO:0000313" key="2">
    <source>
        <dbReference type="Proteomes" id="UP000033035"/>
    </source>
</evidence>
<comment type="caution">
    <text evidence="1">The sequence shown here is derived from an EMBL/GenBank/DDBJ whole genome shotgun (WGS) entry which is preliminary data.</text>
</comment>
<dbReference type="HOGENOM" id="CLU_152545_3_0_10"/>
<keyword evidence="2" id="KW-1185">Reference proteome</keyword>
<sequence>MKTEEQTVGSDYGIERSWGYQELAILYFPHIKPESATRQLGRWISVSRELMSQLTANGWKPGRKLLTPKQAACIFRHLGPPGC</sequence>
<protein>
    <recommendedName>
        <fullName evidence="3">DUF4248 domain-containing protein</fullName>
    </recommendedName>
</protein>
<dbReference type="Proteomes" id="UP000033035">
    <property type="component" value="Unassembled WGS sequence"/>
</dbReference>
<reference evidence="1 2" key="1">
    <citation type="submission" date="2013-04" db="EMBL/GenBank/DDBJ databases">
        <title>The Genome Sequence of Parabacteroides gordonii DSM 23371.</title>
        <authorList>
            <consortium name="The Broad Institute Genomics Platform"/>
            <person name="Earl A."/>
            <person name="Ward D."/>
            <person name="Feldgarden M."/>
            <person name="Gevers D."/>
            <person name="Martens E."/>
            <person name="Sakamoto M."/>
            <person name="Benno Y."/>
            <person name="Suzuki N."/>
            <person name="Matsunaga N."/>
            <person name="Koshihara K."/>
            <person name="Seki M."/>
            <person name="Komiya H."/>
            <person name="Walker B."/>
            <person name="Young S."/>
            <person name="Zeng Q."/>
            <person name="Gargeya S."/>
            <person name="Fitzgerald M."/>
            <person name="Haas B."/>
            <person name="Abouelleil A."/>
            <person name="Allen A.W."/>
            <person name="Alvarado L."/>
            <person name="Arachchi H.M."/>
            <person name="Berlin A.M."/>
            <person name="Chapman S.B."/>
            <person name="Gainer-Dewar J."/>
            <person name="Goldberg J."/>
            <person name="Griggs A."/>
            <person name="Gujja S."/>
            <person name="Hansen M."/>
            <person name="Howarth C."/>
            <person name="Imamovic A."/>
            <person name="Ireland A."/>
            <person name="Larimer J."/>
            <person name="McCowan C."/>
            <person name="Murphy C."/>
            <person name="Pearson M."/>
            <person name="Poon T.W."/>
            <person name="Priest M."/>
            <person name="Roberts A."/>
            <person name="Saif S."/>
            <person name="Shea T."/>
            <person name="Sisk P."/>
            <person name="Sykes S."/>
            <person name="Wortman J."/>
            <person name="Nusbaum C."/>
            <person name="Birren B."/>
        </authorList>
    </citation>
    <scope>NUCLEOTIDE SEQUENCE [LARGE SCALE GENOMIC DNA]</scope>
    <source>
        <strain evidence="1 2">MS-1</strain>
    </source>
</reference>
<dbReference type="Pfam" id="PF14053">
    <property type="entry name" value="DUF4248"/>
    <property type="match status" value="1"/>
</dbReference>
<dbReference type="AlphaFoldDB" id="A0A0F5JD86"/>
<gene>
    <name evidence="1" type="ORF">HMPREF1536_03198</name>
</gene>
<dbReference type="InterPro" id="IPR025342">
    <property type="entry name" value="DUF4248"/>
</dbReference>
<evidence type="ECO:0008006" key="3">
    <source>
        <dbReference type="Google" id="ProtNLM"/>
    </source>
</evidence>
<proteinExistence type="predicted"/>